<evidence type="ECO:0000313" key="1">
    <source>
        <dbReference type="EMBL" id="XDO01909.1"/>
    </source>
</evidence>
<accession>A0AB39JE65</accession>
<gene>
    <name evidence="1" type="ORF">FloV-SA2_00087</name>
</gene>
<proteinExistence type="predicted"/>
<organism evidence="1">
    <name type="scientific">Florenciella sp. virus SA2</name>
    <dbReference type="NCBI Taxonomy" id="3240092"/>
    <lineage>
        <taxon>Viruses</taxon>
    </lineage>
</organism>
<reference evidence="1" key="1">
    <citation type="submission" date="2024-03" db="EMBL/GenBank/DDBJ databases">
        <title>Eukaryotic viruses encode the ribosomal protein eL40.</title>
        <authorList>
            <person name="Thomy J."/>
            <person name="Schvarcz C.R."/>
            <person name="McBeain K.A."/>
            <person name="Edwards K.F."/>
            <person name="Steward G.F."/>
        </authorList>
    </citation>
    <scope>NUCLEOTIDE SEQUENCE</scope>
    <source>
        <strain evidence="1">FloV-SA2</strain>
    </source>
</reference>
<name>A0AB39JE65_9VIRU</name>
<dbReference type="EMBL" id="PP542043">
    <property type="protein sequence ID" value="XDO01909.1"/>
    <property type="molecule type" value="Genomic_DNA"/>
</dbReference>
<protein>
    <submittedName>
        <fullName evidence="1">Uncharacterized protein</fullName>
    </submittedName>
</protein>
<sequence>MTIFSKLSFVIGMIHFSKCSGFQLNMNVNVAATTSKQIIVPPPKVPFVPPPPPPPVALPHHSMSSVSSPNFWIASNNIPETHEGFLPFSSLDFQHLNEDIRQNIVLTISSSLPKFDSVGHKILSANYNFIYSILHNDILSPEFKKIIILDSIKLSQMGDDMGSHILQMYYNMVEKFL</sequence>